<evidence type="ECO:0000256" key="1">
    <source>
        <dbReference type="SAM" id="Phobius"/>
    </source>
</evidence>
<dbReference type="RefSeq" id="WP_353944302.1">
    <property type="nucleotide sequence ID" value="NZ_CP159534.1"/>
</dbReference>
<dbReference type="KEGG" id="stac:ABII15_23715"/>
<evidence type="ECO:0008006" key="3">
    <source>
        <dbReference type="Google" id="ProtNLM"/>
    </source>
</evidence>
<dbReference type="AlphaFoldDB" id="A0AAU8IX41"/>
<keyword evidence="1" id="KW-0472">Membrane</keyword>
<organism evidence="2">
    <name type="scientific">Streptomyces tabacisoli</name>
    <dbReference type="NCBI Taxonomy" id="3156398"/>
    <lineage>
        <taxon>Bacteria</taxon>
        <taxon>Bacillati</taxon>
        <taxon>Actinomycetota</taxon>
        <taxon>Actinomycetes</taxon>
        <taxon>Kitasatosporales</taxon>
        <taxon>Streptomycetaceae</taxon>
        <taxon>Streptomyces</taxon>
    </lineage>
</organism>
<reference evidence="2" key="1">
    <citation type="submission" date="2024-06" db="EMBL/GenBank/DDBJ databases">
        <title>Streptomyces sp. strain HUAS MG91 genome sequences.</title>
        <authorList>
            <person name="Mo P."/>
        </authorList>
    </citation>
    <scope>NUCLEOTIDE SEQUENCE</scope>
    <source>
        <strain evidence="2">HUAS MG91</strain>
    </source>
</reference>
<gene>
    <name evidence="2" type="ORF">ABII15_23715</name>
</gene>
<accession>A0AAU8IX41</accession>
<feature type="transmembrane region" description="Helical" evidence="1">
    <location>
        <begin position="54"/>
        <end position="77"/>
    </location>
</feature>
<sequence length="215" mass="23651">MADEIAVPEGMPGAPDVELALSYAKRALAKFTAVRLCLILPLTLGPVVGVNLGFFSASVIAVLPILPGLYLLFTAAYRLRYATRLLACRRILRLYPLVPYSRVVKKKETGKLYGVVFALRVSTRGQHGAPLMRGLNATGSTKWPAGFEEGGWVAGDLPYGGVLLSPTAKAMLFIKPDDWGKSEPRRRELGPEREELARRAGLHDNKWREPMFSMV</sequence>
<keyword evidence="1" id="KW-1133">Transmembrane helix</keyword>
<proteinExistence type="predicted"/>
<feature type="transmembrane region" description="Helical" evidence="1">
    <location>
        <begin position="28"/>
        <end position="48"/>
    </location>
</feature>
<name>A0AAU8IX41_9ACTN</name>
<dbReference type="EMBL" id="CP159534">
    <property type="protein sequence ID" value="XCJ72782.1"/>
    <property type="molecule type" value="Genomic_DNA"/>
</dbReference>
<protein>
    <recommendedName>
        <fullName evidence="3">DUF304 domain-containing protein</fullName>
    </recommendedName>
</protein>
<keyword evidence="1" id="KW-0812">Transmembrane</keyword>
<evidence type="ECO:0000313" key="2">
    <source>
        <dbReference type="EMBL" id="XCJ72782.1"/>
    </source>
</evidence>